<feature type="signal peptide" evidence="3">
    <location>
        <begin position="1"/>
        <end position="17"/>
    </location>
</feature>
<dbReference type="SUPFAM" id="SSF49695">
    <property type="entry name" value="gamma-Crystallin-like"/>
    <property type="match status" value="1"/>
</dbReference>
<dbReference type="VEuPathDB" id="FungiDB:H257_16796"/>
<dbReference type="GeneID" id="20818792"/>
<proteinExistence type="inferred from homology"/>
<dbReference type="InterPro" id="IPR013830">
    <property type="entry name" value="SGNH_hydro"/>
</dbReference>
<reference evidence="5" key="1">
    <citation type="submission" date="2013-12" db="EMBL/GenBank/DDBJ databases">
        <title>The Genome Sequence of Aphanomyces astaci APO3.</title>
        <authorList>
            <consortium name="The Broad Institute Genomics Platform"/>
            <person name="Russ C."/>
            <person name="Tyler B."/>
            <person name="van West P."/>
            <person name="Dieguez-Uribeondo J."/>
            <person name="Young S.K."/>
            <person name="Zeng Q."/>
            <person name="Gargeya S."/>
            <person name="Fitzgerald M."/>
            <person name="Abouelleil A."/>
            <person name="Alvarado L."/>
            <person name="Chapman S.B."/>
            <person name="Gainer-Dewar J."/>
            <person name="Goldberg J."/>
            <person name="Griggs A."/>
            <person name="Gujja S."/>
            <person name="Hansen M."/>
            <person name="Howarth C."/>
            <person name="Imamovic A."/>
            <person name="Ireland A."/>
            <person name="Larimer J."/>
            <person name="McCowan C."/>
            <person name="Murphy C."/>
            <person name="Pearson M."/>
            <person name="Poon T.W."/>
            <person name="Priest M."/>
            <person name="Roberts A."/>
            <person name="Saif S."/>
            <person name="Shea T."/>
            <person name="Sykes S."/>
            <person name="Wortman J."/>
            <person name="Nusbaum C."/>
            <person name="Birren B."/>
        </authorList>
    </citation>
    <scope>NUCLEOTIDE SEQUENCE [LARGE SCALE GENOMIC DNA]</scope>
    <source>
        <strain evidence="5">APO3</strain>
    </source>
</reference>
<evidence type="ECO:0000256" key="2">
    <source>
        <dbReference type="ARBA" id="ARBA00022737"/>
    </source>
</evidence>
<dbReference type="EMBL" id="KI913205">
    <property type="protein sequence ID" value="ETV66863.1"/>
    <property type="molecule type" value="Genomic_DNA"/>
</dbReference>
<gene>
    <name evidence="5" type="ORF">H257_16796</name>
</gene>
<protein>
    <recommendedName>
        <fullName evidence="4">Beta/gamma crystallin 'Greek key' domain-containing protein</fullName>
    </recommendedName>
</protein>
<keyword evidence="3" id="KW-0732">Signal</keyword>
<comment type="similarity">
    <text evidence="1">Belongs to the beta/gamma-crystallin family.</text>
</comment>
<feature type="domain" description="Beta/gamma crystallin 'Greek key'" evidence="4">
    <location>
        <begin position="129"/>
        <end position="169"/>
    </location>
</feature>
<dbReference type="SUPFAM" id="SSF52266">
    <property type="entry name" value="SGNH hydrolase"/>
    <property type="match status" value="1"/>
</dbReference>
<dbReference type="CDD" id="cd01838">
    <property type="entry name" value="Isoamyl_acetate_hydrolase_like"/>
    <property type="match status" value="1"/>
</dbReference>
<dbReference type="Pfam" id="PF13472">
    <property type="entry name" value="Lipase_GDSL_2"/>
    <property type="match status" value="1"/>
</dbReference>
<dbReference type="Gene3D" id="2.60.20.10">
    <property type="entry name" value="Crystallins"/>
    <property type="match status" value="2"/>
</dbReference>
<dbReference type="PROSITE" id="PS50915">
    <property type="entry name" value="CRYSTALLIN_BETA_GAMMA"/>
    <property type="match status" value="1"/>
</dbReference>
<keyword evidence="2" id="KW-0677">Repeat</keyword>
<dbReference type="OrthoDB" id="671439at2759"/>
<dbReference type="InterPro" id="IPR045136">
    <property type="entry name" value="Iah1-like"/>
</dbReference>
<accession>W4FJE1</accession>
<feature type="chain" id="PRO_5004840471" description="Beta/gamma crystallin 'Greek key' domain-containing protein" evidence="3">
    <location>
        <begin position="18"/>
        <end position="422"/>
    </location>
</feature>
<dbReference type="InterPro" id="IPR011024">
    <property type="entry name" value="G_crystallin-like"/>
</dbReference>
<evidence type="ECO:0000313" key="5">
    <source>
        <dbReference type="EMBL" id="ETV66863.1"/>
    </source>
</evidence>
<evidence type="ECO:0000256" key="3">
    <source>
        <dbReference type="SAM" id="SignalP"/>
    </source>
</evidence>
<name>W4FJE1_APHAT</name>
<evidence type="ECO:0000256" key="1">
    <source>
        <dbReference type="ARBA" id="ARBA00009646"/>
    </source>
</evidence>
<dbReference type="Gene3D" id="3.40.50.1110">
    <property type="entry name" value="SGNH hydrolase"/>
    <property type="match status" value="1"/>
</dbReference>
<dbReference type="PANTHER" id="PTHR14209:SF19">
    <property type="entry name" value="ISOAMYL ACETATE-HYDROLYZING ESTERASE 1 HOMOLOG"/>
    <property type="match status" value="1"/>
</dbReference>
<dbReference type="PANTHER" id="PTHR14209">
    <property type="entry name" value="ISOAMYL ACETATE-HYDROLYZING ESTERASE 1"/>
    <property type="match status" value="1"/>
</dbReference>
<organism evidence="5">
    <name type="scientific">Aphanomyces astaci</name>
    <name type="common">Crayfish plague agent</name>
    <dbReference type="NCBI Taxonomy" id="112090"/>
    <lineage>
        <taxon>Eukaryota</taxon>
        <taxon>Sar</taxon>
        <taxon>Stramenopiles</taxon>
        <taxon>Oomycota</taxon>
        <taxon>Saprolegniomycetes</taxon>
        <taxon>Saprolegniales</taxon>
        <taxon>Verrucalvaceae</taxon>
        <taxon>Aphanomyces</taxon>
    </lineage>
</organism>
<dbReference type="InterPro" id="IPR036514">
    <property type="entry name" value="SGNH_hydro_sf"/>
</dbReference>
<dbReference type="InterPro" id="IPR001064">
    <property type="entry name" value="Beta/gamma_crystallin"/>
</dbReference>
<dbReference type="RefSeq" id="XP_009843666.1">
    <property type="nucleotide sequence ID" value="XM_009845364.1"/>
</dbReference>
<evidence type="ECO:0000259" key="4">
    <source>
        <dbReference type="PROSITE" id="PS50915"/>
    </source>
</evidence>
<dbReference type="STRING" id="112090.W4FJE1"/>
<dbReference type="AlphaFoldDB" id="W4FJE1"/>
<sequence length="422" mass="45560">MFRLVVVLIIGSWLTWWQQPVDIANSPSPAVVANSTPVVFYSGFNYTGEATSVTTDLGDDSARTWLNRVRSIRLAPTVSLVGCASVNLTGLCRVWNSSQPTLGWFARGLQSFSIENTTRAKPALDLSPAVIVLYDERNYDGVATPLGLSATNPNTAQVSSSIQSIRIVSPGVELVGFEGVNCTGRRHVWTGDAPELGDLDIMSYRVNAIAAPITLVTIGDSITLFGSIVDDSGWVWMLEQDYKPSNGKVVNRGIGGWTSRRWAPHLAHDILEWGGAPTPPDLVTICLGANDAVLPALDPGLQHVDVHEYVAYLDQMVAHLHSTFPSCKVLLITPPAVNNALTFEAAQPTAGSLRENNETGRYAAAMVALGLKLDVPVVNIWNATQGQMYLFSDGLHFSIAGNQLMHQLVLESIKTNFPTLAP</sequence>